<dbReference type="GO" id="GO:0016491">
    <property type="term" value="F:oxidoreductase activity"/>
    <property type="evidence" value="ECO:0007669"/>
    <property type="project" value="UniProtKB-KW"/>
</dbReference>
<comment type="caution">
    <text evidence="4">The sequence shown here is derived from an EMBL/GenBank/DDBJ whole genome shotgun (WGS) entry which is preliminary data.</text>
</comment>
<dbReference type="EMBL" id="JALHAP010000082">
    <property type="protein sequence ID" value="MCT4703947.1"/>
    <property type="molecule type" value="Genomic_DNA"/>
</dbReference>
<evidence type="ECO:0000256" key="1">
    <source>
        <dbReference type="ARBA" id="ARBA00006484"/>
    </source>
</evidence>
<dbReference type="RefSeq" id="WP_271124628.1">
    <property type="nucleotide sequence ID" value="NZ_JALHAN010000069.1"/>
</dbReference>
<dbReference type="Pfam" id="PF00106">
    <property type="entry name" value="adh_short"/>
    <property type="match status" value="1"/>
</dbReference>
<dbReference type="PANTHER" id="PTHR43976">
    <property type="entry name" value="SHORT CHAIN DEHYDROGENASE"/>
    <property type="match status" value="1"/>
</dbReference>
<reference evidence="4" key="1">
    <citation type="submission" date="2022-03" db="EMBL/GenBank/DDBJ databases">
        <title>Proposal of a novel genus Dryocolo and two novel species.</title>
        <authorList>
            <person name="Maddock D.W."/>
            <person name="Brady C.L."/>
            <person name="Denman S."/>
            <person name="Arnold D."/>
        </authorList>
    </citation>
    <scope>NUCLEOTIDE SEQUENCE</scope>
    <source>
        <strain evidence="4">H6W4</strain>
    </source>
</reference>
<dbReference type="PRINTS" id="PR00081">
    <property type="entry name" value="GDHRDH"/>
</dbReference>
<name>A0A9X2WBM3_9ENTR</name>
<dbReference type="PANTHER" id="PTHR43976:SF16">
    <property type="entry name" value="SHORT-CHAIN DEHYDROGENASE_REDUCTASE FAMILY PROTEIN"/>
    <property type="match status" value="1"/>
</dbReference>
<organism evidence="4 5">
    <name type="scientific">Dryocola boscaweniae</name>
    <dbReference type="NCBI Taxonomy" id="2925397"/>
    <lineage>
        <taxon>Bacteria</taxon>
        <taxon>Pseudomonadati</taxon>
        <taxon>Pseudomonadota</taxon>
        <taxon>Gammaproteobacteria</taxon>
        <taxon>Enterobacterales</taxon>
        <taxon>Enterobacteriaceae</taxon>
        <taxon>Dryocola</taxon>
    </lineage>
</organism>
<comment type="similarity">
    <text evidence="1 3">Belongs to the short-chain dehydrogenases/reductases (SDR) family.</text>
</comment>
<sequence length="277" mass="30505">MKQTWLITGATRGIGMEIVKAALSAGMNVCATGRSLEKLRDTFPAQPGLLLLPLDVCDRQQQSQVVEDCVKHFGRIDVLVNNAGYGQMGYFEEVTTDSVKAQFETNVFGQIAMTQTTLPYMRQQRAGQIFNFSSIGGAIGYDIASIYCASKFAVEGYSASLAREVSRFGITITIVEPGFFRTDFLDDRSVHFASPSVSDYDSLRQEGEKSYREYNHAQPGSPAKLAQALLTLAAAQEKPLRFAAGSDAFDLLTQEYESRLAELTTWKNLICSTDIAR</sequence>
<proteinExistence type="inferred from homology"/>
<keyword evidence="5" id="KW-1185">Reference proteome</keyword>
<keyword evidence="2" id="KW-0560">Oxidoreductase</keyword>
<dbReference type="InterPro" id="IPR036291">
    <property type="entry name" value="NAD(P)-bd_dom_sf"/>
</dbReference>
<dbReference type="InterPro" id="IPR020904">
    <property type="entry name" value="Sc_DH/Rdtase_CS"/>
</dbReference>
<evidence type="ECO:0000256" key="3">
    <source>
        <dbReference type="RuleBase" id="RU000363"/>
    </source>
</evidence>
<dbReference type="AlphaFoldDB" id="A0A9X2WBM3"/>
<dbReference type="PROSITE" id="PS00061">
    <property type="entry name" value="ADH_SHORT"/>
    <property type="match status" value="1"/>
</dbReference>
<dbReference type="InterPro" id="IPR002347">
    <property type="entry name" value="SDR_fam"/>
</dbReference>
<gene>
    <name evidence="4" type="ORF">MUA00_19395</name>
</gene>
<protein>
    <submittedName>
        <fullName evidence="4">SDR family NAD(P)-dependent oxidoreductase</fullName>
    </submittedName>
</protein>
<dbReference type="SUPFAM" id="SSF51735">
    <property type="entry name" value="NAD(P)-binding Rossmann-fold domains"/>
    <property type="match status" value="1"/>
</dbReference>
<accession>A0A9X2WBM3</accession>
<evidence type="ECO:0000313" key="4">
    <source>
        <dbReference type="EMBL" id="MCT4703947.1"/>
    </source>
</evidence>
<dbReference type="Gene3D" id="3.40.50.720">
    <property type="entry name" value="NAD(P)-binding Rossmann-like Domain"/>
    <property type="match status" value="1"/>
</dbReference>
<dbReference type="Proteomes" id="UP001150641">
    <property type="component" value="Unassembled WGS sequence"/>
</dbReference>
<dbReference type="InterPro" id="IPR051911">
    <property type="entry name" value="SDR_oxidoreductase"/>
</dbReference>
<evidence type="ECO:0000256" key="2">
    <source>
        <dbReference type="ARBA" id="ARBA00023002"/>
    </source>
</evidence>
<evidence type="ECO:0000313" key="5">
    <source>
        <dbReference type="Proteomes" id="UP001150641"/>
    </source>
</evidence>
<dbReference type="CDD" id="cd05374">
    <property type="entry name" value="17beta-HSD-like_SDR_c"/>
    <property type="match status" value="1"/>
</dbReference>
<dbReference type="PRINTS" id="PR00080">
    <property type="entry name" value="SDRFAMILY"/>
</dbReference>